<organism evidence="5 6">
    <name type="scientific">Kitasatospora putterlickiae</name>
    <dbReference type="NCBI Taxonomy" id="221725"/>
    <lineage>
        <taxon>Bacteria</taxon>
        <taxon>Bacillati</taxon>
        <taxon>Actinomycetota</taxon>
        <taxon>Actinomycetes</taxon>
        <taxon>Kitasatosporales</taxon>
        <taxon>Streptomycetaceae</taxon>
        <taxon>Kitasatospora</taxon>
    </lineage>
</organism>
<reference evidence="5 6" key="1">
    <citation type="journal article" date="2019" name="Int. J. Syst. Evol. Microbiol.">
        <title>The Global Catalogue of Microorganisms (GCM) 10K type strain sequencing project: providing services to taxonomists for standard genome sequencing and annotation.</title>
        <authorList>
            <consortium name="The Broad Institute Genomics Platform"/>
            <consortium name="The Broad Institute Genome Sequencing Center for Infectious Disease"/>
            <person name="Wu L."/>
            <person name="Ma J."/>
        </authorList>
    </citation>
    <scope>NUCLEOTIDE SEQUENCE [LARGE SCALE GENOMIC DNA]</scope>
    <source>
        <strain evidence="5 6">JCM 12393</strain>
    </source>
</reference>
<dbReference type="PANTHER" id="PTHR44846">
    <property type="entry name" value="MANNOSYL-D-GLYCERATE TRANSPORT/METABOLISM SYSTEM REPRESSOR MNGR-RELATED"/>
    <property type="match status" value="1"/>
</dbReference>
<proteinExistence type="predicted"/>
<comment type="caution">
    <text evidence="5">The sequence shown here is derived from an EMBL/GenBank/DDBJ whole genome shotgun (WGS) entry which is preliminary data.</text>
</comment>
<dbReference type="PROSITE" id="PS50949">
    <property type="entry name" value="HTH_GNTR"/>
    <property type="match status" value="1"/>
</dbReference>
<evidence type="ECO:0000256" key="2">
    <source>
        <dbReference type="ARBA" id="ARBA00023125"/>
    </source>
</evidence>
<keyword evidence="2" id="KW-0238">DNA-binding</keyword>
<sequence>MPRAAPPYQRVAAEIRRRIASGEWPPGYQLPSRAKFAAELGTTDAAVRLGMALLRRSGELEGTQRTRLWVAHPPAVRTLLDPDGDWPHPRGEGAAGSQRADADLAGRLGVPSRTRVRWHREELLDPDQRPSHLITTWWAGARPERWSRVEAEVVLHHLTPAKGEHLGLPSGVPAWLIQRTRYSEAGRPIEVADMVLPADRWRVRLR</sequence>
<dbReference type="Pfam" id="PF07702">
    <property type="entry name" value="UTRA"/>
    <property type="match status" value="1"/>
</dbReference>
<accession>A0ABN1Y483</accession>
<evidence type="ECO:0000256" key="1">
    <source>
        <dbReference type="ARBA" id="ARBA00023015"/>
    </source>
</evidence>
<dbReference type="Pfam" id="PF00392">
    <property type="entry name" value="GntR"/>
    <property type="match status" value="1"/>
</dbReference>
<keyword evidence="1" id="KW-0805">Transcription regulation</keyword>
<dbReference type="InterPro" id="IPR000524">
    <property type="entry name" value="Tscrpt_reg_HTH_GntR"/>
</dbReference>
<evidence type="ECO:0000313" key="5">
    <source>
        <dbReference type="EMBL" id="GAA1397456.1"/>
    </source>
</evidence>
<dbReference type="Gene3D" id="3.40.1410.10">
    <property type="entry name" value="Chorismate lyase-like"/>
    <property type="match status" value="1"/>
</dbReference>
<dbReference type="InterPro" id="IPR028978">
    <property type="entry name" value="Chorismate_lyase_/UTRA_dom_sf"/>
</dbReference>
<dbReference type="Proteomes" id="UP001499863">
    <property type="component" value="Unassembled WGS sequence"/>
</dbReference>
<dbReference type="PANTHER" id="PTHR44846:SF17">
    <property type="entry name" value="GNTR-FAMILY TRANSCRIPTIONAL REGULATOR"/>
    <property type="match status" value="1"/>
</dbReference>
<keyword evidence="3" id="KW-0804">Transcription</keyword>
<protein>
    <submittedName>
        <fullName evidence="5">Histidine utilization repressor</fullName>
    </submittedName>
</protein>
<dbReference type="SUPFAM" id="SSF64288">
    <property type="entry name" value="Chorismate lyase-like"/>
    <property type="match status" value="1"/>
</dbReference>
<dbReference type="InterPro" id="IPR011663">
    <property type="entry name" value="UTRA"/>
</dbReference>
<dbReference type="RefSeq" id="WP_344336085.1">
    <property type="nucleotide sequence ID" value="NZ_BAAAKJ010000189.1"/>
</dbReference>
<dbReference type="EMBL" id="BAAAKJ010000189">
    <property type="protein sequence ID" value="GAA1397456.1"/>
    <property type="molecule type" value="Genomic_DNA"/>
</dbReference>
<dbReference type="SUPFAM" id="SSF46785">
    <property type="entry name" value="Winged helix' DNA-binding domain"/>
    <property type="match status" value="1"/>
</dbReference>
<evidence type="ECO:0000313" key="6">
    <source>
        <dbReference type="Proteomes" id="UP001499863"/>
    </source>
</evidence>
<dbReference type="Gene3D" id="1.10.10.10">
    <property type="entry name" value="Winged helix-like DNA-binding domain superfamily/Winged helix DNA-binding domain"/>
    <property type="match status" value="1"/>
</dbReference>
<evidence type="ECO:0000256" key="3">
    <source>
        <dbReference type="ARBA" id="ARBA00023163"/>
    </source>
</evidence>
<dbReference type="InterPro" id="IPR050679">
    <property type="entry name" value="Bact_HTH_transcr_reg"/>
</dbReference>
<dbReference type="InterPro" id="IPR036390">
    <property type="entry name" value="WH_DNA-bd_sf"/>
</dbReference>
<keyword evidence="6" id="KW-1185">Reference proteome</keyword>
<gene>
    <name evidence="5" type="primary">hutC</name>
    <name evidence="5" type="ORF">GCM10009639_34880</name>
</gene>
<name>A0ABN1Y483_9ACTN</name>
<evidence type="ECO:0000259" key="4">
    <source>
        <dbReference type="PROSITE" id="PS50949"/>
    </source>
</evidence>
<feature type="domain" description="HTH gntR-type" evidence="4">
    <location>
        <begin position="5"/>
        <end position="73"/>
    </location>
</feature>
<dbReference type="InterPro" id="IPR036388">
    <property type="entry name" value="WH-like_DNA-bd_sf"/>
</dbReference>